<reference evidence="5" key="1">
    <citation type="submission" date="2023-03" db="EMBL/GenBank/DDBJ databases">
        <authorList>
            <person name="Steffen K."/>
            <person name="Cardenas P."/>
        </authorList>
    </citation>
    <scope>NUCLEOTIDE SEQUENCE</scope>
</reference>
<dbReference type="PANTHER" id="PTHR10122">
    <property type="entry name" value="CYTOCHROME C OXIDASE SUBUNIT 5B, MITOCHONDRIAL"/>
    <property type="match status" value="1"/>
</dbReference>
<organism evidence="5 6">
    <name type="scientific">Geodia barretti</name>
    <name type="common">Barrett's horny sponge</name>
    <dbReference type="NCBI Taxonomy" id="519541"/>
    <lineage>
        <taxon>Eukaryota</taxon>
        <taxon>Metazoa</taxon>
        <taxon>Porifera</taxon>
        <taxon>Demospongiae</taxon>
        <taxon>Heteroscleromorpha</taxon>
        <taxon>Tetractinellida</taxon>
        <taxon>Astrophorina</taxon>
        <taxon>Geodiidae</taxon>
        <taxon>Geodia</taxon>
    </lineage>
</organism>
<evidence type="ECO:0000256" key="3">
    <source>
        <dbReference type="PIRSR" id="PIRSR602124-1"/>
    </source>
</evidence>
<keyword evidence="6" id="KW-1185">Reference proteome</keyword>
<proteinExistence type="predicted"/>
<evidence type="ECO:0000313" key="5">
    <source>
        <dbReference type="EMBL" id="CAI8032171.1"/>
    </source>
</evidence>
<dbReference type="AlphaFoldDB" id="A0AA35WXA6"/>
<dbReference type="SUPFAM" id="SSF57802">
    <property type="entry name" value="Rubredoxin-like"/>
    <property type="match status" value="1"/>
</dbReference>
<evidence type="ECO:0000256" key="2">
    <source>
        <dbReference type="ARBA" id="ARBA00022833"/>
    </source>
</evidence>
<dbReference type="PROSITE" id="PS51359">
    <property type="entry name" value="COX5B_2"/>
    <property type="match status" value="1"/>
</dbReference>
<accession>A0AA35WXA6</accession>
<dbReference type="Proteomes" id="UP001174909">
    <property type="component" value="Unassembled WGS sequence"/>
</dbReference>
<keyword evidence="2 3" id="KW-0862">Zinc</keyword>
<dbReference type="GO" id="GO:0006123">
    <property type="term" value="P:mitochondrial electron transport, cytochrome c to oxygen"/>
    <property type="evidence" value="ECO:0007669"/>
    <property type="project" value="InterPro"/>
</dbReference>
<feature type="binding site" evidence="3">
    <location>
        <position position="95"/>
    </location>
    <ligand>
        <name>Zn(2+)</name>
        <dbReference type="ChEBI" id="CHEBI:29105"/>
    </ligand>
</feature>
<feature type="binding site" evidence="3">
    <location>
        <position position="115"/>
    </location>
    <ligand>
        <name>Zn(2+)</name>
        <dbReference type="ChEBI" id="CHEBI:29105"/>
    </ligand>
</feature>
<feature type="binding site" evidence="3">
    <location>
        <position position="117"/>
    </location>
    <ligand>
        <name>Zn(2+)</name>
        <dbReference type="ChEBI" id="CHEBI:29105"/>
    </ligand>
</feature>
<keyword evidence="1 3" id="KW-0479">Metal-binding</keyword>
<dbReference type="InterPro" id="IPR036972">
    <property type="entry name" value="Cyt_c_oxidase_su5b_sf"/>
</dbReference>
<dbReference type="CDD" id="cd00924">
    <property type="entry name" value="Cyt_c_Oxidase_Vb"/>
    <property type="match status" value="1"/>
</dbReference>
<dbReference type="Pfam" id="PF01215">
    <property type="entry name" value="COX5B"/>
    <property type="match status" value="1"/>
</dbReference>
<evidence type="ECO:0000256" key="4">
    <source>
        <dbReference type="SAM" id="MobiDB-lite"/>
    </source>
</evidence>
<dbReference type="FunFam" id="2.60.11.10:FF:000004">
    <property type="entry name" value="Cytochrome c oxidase subunit 5B"/>
    <property type="match status" value="1"/>
</dbReference>
<dbReference type="GO" id="GO:0045277">
    <property type="term" value="C:respiratory chain complex IV"/>
    <property type="evidence" value="ECO:0007669"/>
    <property type="project" value="InterPro"/>
</dbReference>
<sequence length="134" mass="15024">MALQFSRALRRLATVPLYRSSAQGVRLASSKPDEEETIPTDMEQATGLERKELEALMQGKEDPFNMSVQSGPRGTREQPTLVPSMYEERIVGCICEEDATFITWQVVNKGAAHRCECGQFYQLVDANPTKIDNI</sequence>
<feature type="binding site" evidence="3">
    <location>
        <position position="93"/>
    </location>
    <ligand>
        <name>Zn(2+)</name>
        <dbReference type="ChEBI" id="CHEBI:29105"/>
    </ligand>
</feature>
<evidence type="ECO:0000313" key="6">
    <source>
        <dbReference type="Proteomes" id="UP001174909"/>
    </source>
</evidence>
<evidence type="ECO:0000256" key="1">
    <source>
        <dbReference type="ARBA" id="ARBA00022723"/>
    </source>
</evidence>
<comment type="caution">
    <text evidence="5">The sequence shown here is derived from an EMBL/GenBank/DDBJ whole genome shotgun (WGS) entry which is preliminary data.</text>
</comment>
<name>A0AA35WXA6_GEOBA</name>
<feature type="region of interest" description="Disordered" evidence="4">
    <location>
        <begin position="59"/>
        <end position="79"/>
    </location>
</feature>
<dbReference type="InterPro" id="IPR002124">
    <property type="entry name" value="Cyt_c_oxidase_su5b"/>
</dbReference>
<dbReference type="GO" id="GO:0005740">
    <property type="term" value="C:mitochondrial envelope"/>
    <property type="evidence" value="ECO:0007669"/>
    <property type="project" value="InterPro"/>
</dbReference>
<dbReference type="Gene3D" id="2.60.11.10">
    <property type="entry name" value="Cytochrome c oxidase, subunit Vb"/>
    <property type="match status" value="1"/>
</dbReference>
<dbReference type="PANTHER" id="PTHR10122:SF0">
    <property type="entry name" value="CYTOCHROME C OXIDASE SUBUNIT 5B, ISOFORM A-RELATED"/>
    <property type="match status" value="1"/>
</dbReference>
<gene>
    <name evidence="5" type="ORF">GBAR_LOCUS18213</name>
</gene>
<dbReference type="EMBL" id="CASHTH010002587">
    <property type="protein sequence ID" value="CAI8032171.1"/>
    <property type="molecule type" value="Genomic_DNA"/>
</dbReference>
<protein>
    <submittedName>
        <fullName evidence="5">Cytochrome c oxidase subunit 5B, mitochondrial</fullName>
    </submittedName>
</protein>
<dbReference type="GO" id="GO:0046872">
    <property type="term" value="F:metal ion binding"/>
    <property type="evidence" value="ECO:0007669"/>
    <property type="project" value="UniProtKB-KW"/>
</dbReference>